<dbReference type="PATRIC" id="fig|1107311.3.peg.2250"/>
<protein>
    <submittedName>
        <fullName evidence="1">Uncharacterized protein</fullName>
    </submittedName>
</protein>
<sequence length="126" mass="14567">MESLAKDVSAIKKQNKEILDYLKDCFPFVKLTPQAKKEKFEILGGFMGLIFDLEDYKERINELLNHPKFSSLSDEDKKNLALLKFATESKYLEEVSNHKDKATNDFILLNALFQKISSIEFTIKSL</sequence>
<reference evidence="1 2" key="2">
    <citation type="journal article" date="2015" name="Stand. Genomic Sci.">
        <title>High quality draft genomic sequence of Flavobacterium enshiense DK69(T) and comparison among Flavobacterium genomes.</title>
        <authorList>
            <person name="Zeng Z."/>
            <person name="Chen C."/>
            <person name="Du H."/>
            <person name="Wang G."/>
            <person name="Li M."/>
        </authorList>
    </citation>
    <scope>NUCLEOTIDE SEQUENCE [LARGE SCALE GENOMIC DNA]</scope>
    <source>
        <strain evidence="1 2">DK69</strain>
    </source>
</reference>
<evidence type="ECO:0000313" key="2">
    <source>
        <dbReference type="Proteomes" id="UP000030149"/>
    </source>
</evidence>
<accession>V6S6J1</accession>
<keyword evidence="2" id="KW-1185">Reference proteome</keyword>
<dbReference type="AlphaFoldDB" id="V6S6J1"/>
<dbReference type="RefSeq" id="WP_023574257.1">
    <property type="nucleotide sequence ID" value="NZ_AVCS01000015.1"/>
</dbReference>
<reference evidence="2" key="1">
    <citation type="submission" date="2013-09" db="EMBL/GenBank/DDBJ databases">
        <authorList>
            <person name="Zeng Z."/>
            <person name="Chen C."/>
        </authorList>
    </citation>
    <scope>NUCLEOTIDE SEQUENCE [LARGE SCALE GENOMIC DNA]</scope>
    <source>
        <strain evidence="2">DK69</strain>
    </source>
</reference>
<dbReference type="Proteomes" id="UP000030149">
    <property type="component" value="Unassembled WGS sequence"/>
</dbReference>
<comment type="caution">
    <text evidence="1">The sequence shown here is derived from an EMBL/GenBank/DDBJ whole genome shotgun (WGS) entry which is preliminary data.</text>
</comment>
<gene>
    <name evidence="1" type="ORF">Q767_01575</name>
</gene>
<name>V6S6J1_9FLAO</name>
<dbReference type="STRING" id="1107311.Q767_01575"/>
<dbReference type="EMBL" id="JRLZ01000001">
    <property type="protein sequence ID" value="KGO97317.1"/>
    <property type="molecule type" value="Genomic_DNA"/>
</dbReference>
<organism evidence="1 2">
    <name type="scientific">Flavobacterium enshiense DK69</name>
    <dbReference type="NCBI Taxonomy" id="1107311"/>
    <lineage>
        <taxon>Bacteria</taxon>
        <taxon>Pseudomonadati</taxon>
        <taxon>Bacteroidota</taxon>
        <taxon>Flavobacteriia</taxon>
        <taxon>Flavobacteriales</taxon>
        <taxon>Flavobacteriaceae</taxon>
        <taxon>Flavobacterium</taxon>
    </lineage>
</organism>
<evidence type="ECO:0000313" key="1">
    <source>
        <dbReference type="EMBL" id="KGO97317.1"/>
    </source>
</evidence>
<proteinExistence type="predicted"/>